<proteinExistence type="inferred from homology"/>
<name>A0A6J6K4E7_9ZZZZ</name>
<accession>A0A6J6K4E7</accession>
<dbReference type="GO" id="GO:0016020">
    <property type="term" value="C:membrane"/>
    <property type="evidence" value="ECO:0007669"/>
    <property type="project" value="GOC"/>
</dbReference>
<dbReference type="SUPFAM" id="SSF53448">
    <property type="entry name" value="Nucleotide-diphospho-sugar transferases"/>
    <property type="match status" value="1"/>
</dbReference>
<reference evidence="5" key="1">
    <citation type="submission" date="2020-05" db="EMBL/GenBank/DDBJ databases">
        <authorList>
            <person name="Chiriac C."/>
            <person name="Salcher M."/>
            <person name="Ghai R."/>
            <person name="Kavagutti S V."/>
        </authorList>
    </citation>
    <scope>NUCLEOTIDE SEQUENCE</scope>
</reference>
<dbReference type="PANTHER" id="PTHR43398">
    <property type="entry name" value="DOLICHOL-PHOSPHATE MANNOSYLTRANSFERASE SUBUNIT 1"/>
    <property type="match status" value="1"/>
</dbReference>
<dbReference type="PANTHER" id="PTHR43398:SF1">
    <property type="entry name" value="DOLICHOL-PHOSPHATE MANNOSYLTRANSFERASE SUBUNIT 1"/>
    <property type="match status" value="1"/>
</dbReference>
<organism evidence="5">
    <name type="scientific">freshwater metagenome</name>
    <dbReference type="NCBI Taxonomy" id="449393"/>
    <lineage>
        <taxon>unclassified sequences</taxon>
        <taxon>metagenomes</taxon>
        <taxon>ecological metagenomes</taxon>
    </lineage>
</organism>
<dbReference type="Gene3D" id="3.90.550.10">
    <property type="entry name" value="Spore Coat Polysaccharide Biosynthesis Protein SpsA, Chain A"/>
    <property type="match status" value="1"/>
</dbReference>
<feature type="domain" description="Glycosyltransferase 2-like" evidence="4">
    <location>
        <begin position="5"/>
        <end position="167"/>
    </location>
</feature>
<protein>
    <submittedName>
        <fullName evidence="5">Unannotated protein</fullName>
    </submittedName>
</protein>
<comment type="similarity">
    <text evidence="1">Belongs to the glycosyltransferase 2 family.</text>
</comment>
<dbReference type="EMBL" id="CAEZWA010000073">
    <property type="protein sequence ID" value="CAB4643698.1"/>
    <property type="molecule type" value="Genomic_DNA"/>
</dbReference>
<dbReference type="AlphaFoldDB" id="A0A6J6K4E7"/>
<dbReference type="GO" id="GO:0004582">
    <property type="term" value="F:dolichyl-phosphate beta-D-mannosyltransferase activity"/>
    <property type="evidence" value="ECO:0007669"/>
    <property type="project" value="InterPro"/>
</dbReference>
<sequence length="232" mass="25966">MKTLVIMPTYNEAESLSFSISSVRELELDLDVLIVDDNSPDGTGQLADELSNSKTFVLHRKSKDGLGAAYLAGFDWAIARGYEVVVEMDADGSHQAKDLVKILEQMKNADLVLGSRWVPGGAVLHWPWYRKLISRVGNTYAKQMLGTKINDMTSGFRAFRVDFLKNLRLEGVTARGYGFQVEMALRTFRAGGKITEVPIVFIERNFGKSKMTTAIVLEALWLVTKWSFYKSA</sequence>
<dbReference type="InterPro" id="IPR029044">
    <property type="entry name" value="Nucleotide-diphossugar_trans"/>
</dbReference>
<dbReference type="GO" id="GO:0009247">
    <property type="term" value="P:glycolipid biosynthetic process"/>
    <property type="evidence" value="ECO:0007669"/>
    <property type="project" value="TreeGrafter"/>
</dbReference>
<gene>
    <name evidence="5" type="ORF">UFOPK2165_00512</name>
</gene>
<evidence type="ECO:0000256" key="3">
    <source>
        <dbReference type="ARBA" id="ARBA00022679"/>
    </source>
</evidence>
<evidence type="ECO:0000256" key="2">
    <source>
        <dbReference type="ARBA" id="ARBA00022676"/>
    </source>
</evidence>
<evidence type="ECO:0000313" key="5">
    <source>
        <dbReference type="EMBL" id="CAB4643698.1"/>
    </source>
</evidence>
<evidence type="ECO:0000256" key="1">
    <source>
        <dbReference type="ARBA" id="ARBA00006739"/>
    </source>
</evidence>
<dbReference type="FunFam" id="3.90.550.10:FF:000122">
    <property type="entry name" value="Dolichol-phosphate mannosyltransferase subunit 1"/>
    <property type="match status" value="1"/>
</dbReference>
<dbReference type="CDD" id="cd06442">
    <property type="entry name" value="DPM1_like"/>
    <property type="match status" value="1"/>
</dbReference>
<evidence type="ECO:0000259" key="4">
    <source>
        <dbReference type="Pfam" id="PF00535"/>
    </source>
</evidence>
<keyword evidence="2" id="KW-0328">Glycosyltransferase</keyword>
<dbReference type="Pfam" id="PF00535">
    <property type="entry name" value="Glycos_transf_2"/>
    <property type="match status" value="1"/>
</dbReference>
<keyword evidence="3" id="KW-0808">Transferase</keyword>
<dbReference type="InterPro" id="IPR001173">
    <property type="entry name" value="Glyco_trans_2-like"/>
</dbReference>
<dbReference type="InterPro" id="IPR039528">
    <property type="entry name" value="DPM1-like"/>
</dbReference>